<dbReference type="SUPFAM" id="SSF56112">
    <property type="entry name" value="Protein kinase-like (PK-like)"/>
    <property type="match status" value="1"/>
</dbReference>
<dbReference type="InParanoid" id="A0A165EW28"/>
<feature type="domain" description="Protein kinase" evidence="1">
    <location>
        <begin position="28"/>
        <end position="296"/>
    </location>
</feature>
<dbReference type="PROSITE" id="PS00108">
    <property type="entry name" value="PROTEIN_KINASE_ST"/>
    <property type="match status" value="1"/>
</dbReference>
<dbReference type="SMART" id="SM00220">
    <property type="entry name" value="S_TKc"/>
    <property type="match status" value="1"/>
</dbReference>
<dbReference type="InterPro" id="IPR011009">
    <property type="entry name" value="Kinase-like_dom_sf"/>
</dbReference>
<evidence type="ECO:0000313" key="2">
    <source>
        <dbReference type="EMBL" id="KZT07890.1"/>
    </source>
</evidence>
<dbReference type="PROSITE" id="PS50011">
    <property type="entry name" value="PROTEIN_KINASE_DOM"/>
    <property type="match status" value="1"/>
</dbReference>
<evidence type="ECO:0000259" key="1">
    <source>
        <dbReference type="PROSITE" id="PS50011"/>
    </source>
</evidence>
<dbReference type="Proteomes" id="UP000076871">
    <property type="component" value="Unassembled WGS sequence"/>
</dbReference>
<sequence length="363" mass="40914">MFRTMKQLCAEHVVLPRASLLCPHELVMEGERPIAWGGFGVIYRGPLQSGGIVALKSFIAAQNEHPQQVQKLIYKEAIQWRHLHHPNVVPFLGVCDMPPPLRLCIVSHWMENGNIMDFLRQNLSADRHRLLVEIATGLQYLHSKDIVHGDLKGANILINNGVPRLADFDLATVVYRMQTVNTASGSHRGGTYHWMAPELFDPEKFGLPHARPSKEADVYALAMVMWEVYTGLVPFYECRNEGQVDNKILSGGRPIRSEDTVPPVIQDHIWILMKACWDAHPQGRPNIDEVLDHLGAEDGMHGIAVMEQNRLRGSPHTRLTSEHSSVDVQANDPVGVLNVHVEFHLRITKRMLFFCILVSKLGN</sequence>
<accession>A0A165EW28</accession>
<dbReference type="GeneID" id="63823355"/>
<keyword evidence="3" id="KW-1185">Reference proteome</keyword>
<dbReference type="OrthoDB" id="2791079at2759"/>
<dbReference type="InterPro" id="IPR008271">
    <property type="entry name" value="Ser/Thr_kinase_AS"/>
</dbReference>
<dbReference type="RefSeq" id="XP_040765630.1">
    <property type="nucleotide sequence ID" value="XM_040906326.1"/>
</dbReference>
<name>A0A165EW28_9APHY</name>
<dbReference type="GO" id="GO:0004674">
    <property type="term" value="F:protein serine/threonine kinase activity"/>
    <property type="evidence" value="ECO:0007669"/>
    <property type="project" value="TreeGrafter"/>
</dbReference>
<dbReference type="PRINTS" id="PR00109">
    <property type="entry name" value="TYRKINASE"/>
</dbReference>
<dbReference type="InterPro" id="IPR051681">
    <property type="entry name" value="Ser/Thr_Kinases-Pseudokinases"/>
</dbReference>
<dbReference type="GO" id="GO:0005524">
    <property type="term" value="F:ATP binding"/>
    <property type="evidence" value="ECO:0007669"/>
    <property type="project" value="InterPro"/>
</dbReference>
<dbReference type="InterPro" id="IPR000719">
    <property type="entry name" value="Prot_kinase_dom"/>
</dbReference>
<keyword evidence="2" id="KW-0808">Transferase</keyword>
<organism evidence="2 3">
    <name type="scientific">Laetiporus sulphureus 93-53</name>
    <dbReference type="NCBI Taxonomy" id="1314785"/>
    <lineage>
        <taxon>Eukaryota</taxon>
        <taxon>Fungi</taxon>
        <taxon>Dikarya</taxon>
        <taxon>Basidiomycota</taxon>
        <taxon>Agaricomycotina</taxon>
        <taxon>Agaricomycetes</taxon>
        <taxon>Polyporales</taxon>
        <taxon>Laetiporus</taxon>
    </lineage>
</organism>
<gene>
    <name evidence="2" type="ORF">LAESUDRAFT_697912</name>
</gene>
<dbReference type="Gene3D" id="1.10.510.10">
    <property type="entry name" value="Transferase(Phosphotransferase) domain 1"/>
    <property type="match status" value="1"/>
</dbReference>
<dbReference type="STRING" id="1314785.A0A165EW28"/>
<evidence type="ECO:0000313" key="3">
    <source>
        <dbReference type="Proteomes" id="UP000076871"/>
    </source>
</evidence>
<dbReference type="AlphaFoldDB" id="A0A165EW28"/>
<dbReference type="InterPro" id="IPR001245">
    <property type="entry name" value="Ser-Thr/Tyr_kinase_cat_dom"/>
</dbReference>
<dbReference type="EMBL" id="KV427617">
    <property type="protein sequence ID" value="KZT07890.1"/>
    <property type="molecule type" value="Genomic_DNA"/>
</dbReference>
<dbReference type="PANTHER" id="PTHR44329">
    <property type="entry name" value="SERINE/THREONINE-PROTEIN KINASE TNNI3K-RELATED"/>
    <property type="match status" value="1"/>
</dbReference>
<keyword evidence="2" id="KW-0418">Kinase</keyword>
<proteinExistence type="predicted"/>
<reference evidence="2 3" key="1">
    <citation type="journal article" date="2016" name="Mol. Biol. Evol.">
        <title>Comparative Genomics of Early-Diverging Mushroom-Forming Fungi Provides Insights into the Origins of Lignocellulose Decay Capabilities.</title>
        <authorList>
            <person name="Nagy L.G."/>
            <person name="Riley R."/>
            <person name="Tritt A."/>
            <person name="Adam C."/>
            <person name="Daum C."/>
            <person name="Floudas D."/>
            <person name="Sun H."/>
            <person name="Yadav J.S."/>
            <person name="Pangilinan J."/>
            <person name="Larsson K.H."/>
            <person name="Matsuura K."/>
            <person name="Barry K."/>
            <person name="Labutti K."/>
            <person name="Kuo R."/>
            <person name="Ohm R.A."/>
            <person name="Bhattacharya S.S."/>
            <person name="Shirouzu T."/>
            <person name="Yoshinaga Y."/>
            <person name="Martin F.M."/>
            <person name="Grigoriev I.V."/>
            <person name="Hibbett D.S."/>
        </authorList>
    </citation>
    <scope>NUCLEOTIDE SEQUENCE [LARGE SCALE GENOMIC DNA]</scope>
    <source>
        <strain evidence="2 3">93-53</strain>
    </source>
</reference>
<protein>
    <submittedName>
        <fullName evidence="2">Kinase-like protein</fullName>
    </submittedName>
</protein>
<dbReference type="Pfam" id="PF07714">
    <property type="entry name" value="PK_Tyr_Ser-Thr"/>
    <property type="match status" value="1"/>
</dbReference>